<dbReference type="EMBL" id="LBVO01000014">
    <property type="protein sequence ID" value="KKQ90044.1"/>
    <property type="molecule type" value="Genomic_DNA"/>
</dbReference>
<feature type="transmembrane region" description="Helical" evidence="1">
    <location>
        <begin position="52"/>
        <end position="80"/>
    </location>
</feature>
<keyword evidence="1" id="KW-0472">Membrane</keyword>
<evidence type="ECO:0000313" key="2">
    <source>
        <dbReference type="EMBL" id="KKQ90044.1"/>
    </source>
</evidence>
<keyword evidence="1" id="KW-0812">Transmembrane</keyword>
<organism evidence="2 3">
    <name type="scientific">Berkelbacteria bacterium GW2011_GWA2_38_9</name>
    <dbReference type="NCBI Taxonomy" id="1618334"/>
    <lineage>
        <taxon>Bacteria</taxon>
        <taxon>Candidatus Berkelbacteria</taxon>
    </lineage>
</organism>
<reference evidence="2 3" key="1">
    <citation type="journal article" date="2015" name="Nature">
        <title>rRNA introns, odd ribosomes, and small enigmatic genomes across a large radiation of phyla.</title>
        <authorList>
            <person name="Brown C.T."/>
            <person name="Hug L.A."/>
            <person name="Thomas B.C."/>
            <person name="Sharon I."/>
            <person name="Castelle C.J."/>
            <person name="Singh A."/>
            <person name="Wilkins M.J."/>
            <person name="Williams K.H."/>
            <person name="Banfield J.F."/>
        </authorList>
    </citation>
    <scope>NUCLEOTIDE SEQUENCE [LARGE SCALE GENOMIC DNA]</scope>
</reference>
<feature type="transmembrane region" description="Helical" evidence="1">
    <location>
        <begin position="92"/>
        <end position="111"/>
    </location>
</feature>
<keyword evidence="1" id="KW-1133">Transmembrane helix</keyword>
<gene>
    <name evidence="2" type="ORF">UT11_C0014G0008</name>
</gene>
<evidence type="ECO:0000256" key="1">
    <source>
        <dbReference type="SAM" id="Phobius"/>
    </source>
</evidence>
<dbReference type="Proteomes" id="UP000033934">
    <property type="component" value="Unassembled WGS sequence"/>
</dbReference>
<protein>
    <submittedName>
        <fullName evidence="2">Uncharacterized protein</fullName>
    </submittedName>
</protein>
<dbReference type="AlphaFoldDB" id="A0A0G0NVY4"/>
<proteinExistence type="predicted"/>
<sequence>MKNKFLDKINQFFASISDREIATMAIFFPIAYVVELVLSRVQNQEDSIKSVIGFWIILVALRFPSLYVVSLFMAALSFIFTGGIQIFKTDRFVEIGPLAGFGFLLIAIIQMTTLEWKKKKSHDQV</sequence>
<name>A0A0G0NVY4_9BACT</name>
<feature type="transmembrane region" description="Helical" evidence="1">
    <location>
        <begin position="21"/>
        <end position="40"/>
    </location>
</feature>
<comment type="caution">
    <text evidence="2">The sequence shown here is derived from an EMBL/GenBank/DDBJ whole genome shotgun (WGS) entry which is preliminary data.</text>
</comment>
<accession>A0A0G0NVY4</accession>
<evidence type="ECO:0000313" key="3">
    <source>
        <dbReference type="Proteomes" id="UP000033934"/>
    </source>
</evidence>